<accession>A0AAE0FMY4</accession>
<name>A0AAE0FMY4_9CHLO</name>
<sequence>MADTITFENWTSTKDLCAKIGKELDTEPVDRQLQDRYDIFFETLSEKIKEEHESAPSFGPIASNDTAFNYLSWVITKGFKYGVYASGAVGFKYAHDRQAEEYLSTVEDQDDTQILTEPAESIGGLSDSSATFSEWANLKMKVAT</sequence>
<gene>
    <name evidence="1" type="ORF">CYMTET_28538</name>
</gene>
<dbReference type="AlphaFoldDB" id="A0AAE0FMY4"/>
<dbReference type="EMBL" id="LGRX02016066">
    <property type="protein sequence ID" value="KAK3262617.1"/>
    <property type="molecule type" value="Genomic_DNA"/>
</dbReference>
<protein>
    <submittedName>
        <fullName evidence="1">Uncharacterized protein</fullName>
    </submittedName>
</protein>
<keyword evidence="2" id="KW-1185">Reference proteome</keyword>
<evidence type="ECO:0000313" key="1">
    <source>
        <dbReference type="EMBL" id="KAK3262617.1"/>
    </source>
</evidence>
<reference evidence="1 2" key="1">
    <citation type="journal article" date="2015" name="Genome Biol. Evol.">
        <title>Comparative Genomics of a Bacterivorous Green Alga Reveals Evolutionary Causalities and Consequences of Phago-Mixotrophic Mode of Nutrition.</title>
        <authorList>
            <person name="Burns J.A."/>
            <person name="Paasch A."/>
            <person name="Narechania A."/>
            <person name="Kim E."/>
        </authorList>
    </citation>
    <scope>NUCLEOTIDE SEQUENCE [LARGE SCALE GENOMIC DNA]</scope>
    <source>
        <strain evidence="1 2">PLY_AMNH</strain>
    </source>
</reference>
<organism evidence="1 2">
    <name type="scientific">Cymbomonas tetramitiformis</name>
    <dbReference type="NCBI Taxonomy" id="36881"/>
    <lineage>
        <taxon>Eukaryota</taxon>
        <taxon>Viridiplantae</taxon>
        <taxon>Chlorophyta</taxon>
        <taxon>Pyramimonadophyceae</taxon>
        <taxon>Pyramimonadales</taxon>
        <taxon>Pyramimonadaceae</taxon>
        <taxon>Cymbomonas</taxon>
    </lineage>
</organism>
<evidence type="ECO:0000313" key="2">
    <source>
        <dbReference type="Proteomes" id="UP001190700"/>
    </source>
</evidence>
<proteinExistence type="predicted"/>
<comment type="caution">
    <text evidence="1">The sequence shown here is derived from an EMBL/GenBank/DDBJ whole genome shotgun (WGS) entry which is preliminary data.</text>
</comment>
<dbReference type="Proteomes" id="UP001190700">
    <property type="component" value="Unassembled WGS sequence"/>
</dbReference>